<dbReference type="InterPro" id="IPR019697">
    <property type="entry name" value="Phage_HP1_Orf28"/>
</dbReference>
<reference evidence="1" key="1">
    <citation type="submission" date="2011-08" db="EMBL/GenBank/DDBJ databases">
        <title>Identification of pro-phages and pro-phage like genetic features within Avibacterium paragallinarum.</title>
        <authorList>
            <person name="Roodt Y."/>
            <person name="Albertyn J."/>
            <person name="Bragg R.R."/>
        </authorList>
    </citation>
    <scope>NUCLEOTIDE SEQUENCE</scope>
    <source>
        <strain evidence="1">Modesto</strain>
    </source>
</reference>
<dbReference type="AlphaFoldDB" id="H6U8M9"/>
<evidence type="ECO:0008006" key="2">
    <source>
        <dbReference type="Google" id="ProtNLM"/>
    </source>
</evidence>
<name>H6U8M9_AVIPA</name>
<sequence>MCMPMIQRHLKNKCRIEPHLELLNMDKLYFDLLIKNEDLTLDSGGLPILCYNQQSIAQDIKHAILESGLATQLIAERSKILRRDIILQMIFLAEDDERLIPGTITIEEESPNRLFLTAETYDFGSINLGINVNE</sequence>
<evidence type="ECO:0000313" key="1">
    <source>
        <dbReference type="EMBL" id="AFA45214.1"/>
    </source>
</evidence>
<proteinExistence type="predicted"/>
<dbReference type="Pfam" id="PF10761">
    <property type="entry name" value="DUF2590"/>
    <property type="match status" value="1"/>
</dbReference>
<accession>H6U8M9</accession>
<organism evidence="1">
    <name type="scientific">Avibacterium paragallinarum</name>
    <name type="common">Haemophilus gallinarum</name>
    <dbReference type="NCBI Taxonomy" id="728"/>
    <lineage>
        <taxon>Bacteria</taxon>
        <taxon>Pseudomonadati</taxon>
        <taxon>Pseudomonadota</taxon>
        <taxon>Gammaproteobacteria</taxon>
        <taxon>Pasteurellales</taxon>
        <taxon>Pasteurellaceae</taxon>
        <taxon>Avibacterium</taxon>
    </lineage>
</organism>
<protein>
    <recommendedName>
        <fullName evidence="2">DUF2590 family protein</fullName>
    </recommendedName>
</protein>
<dbReference type="EMBL" id="JN627908">
    <property type="protein sequence ID" value="AFA45214.1"/>
    <property type="molecule type" value="Genomic_DNA"/>
</dbReference>